<evidence type="ECO:0000256" key="1">
    <source>
        <dbReference type="SAM" id="SignalP"/>
    </source>
</evidence>
<dbReference type="Pfam" id="PF06411">
    <property type="entry name" value="HdeA"/>
    <property type="match status" value="1"/>
</dbReference>
<protein>
    <recommendedName>
        <fullName evidence="4">HdeA/HdeB family protein</fullName>
    </recommendedName>
</protein>
<dbReference type="Proteomes" id="UP000255207">
    <property type="component" value="Unassembled WGS sequence"/>
</dbReference>
<feature type="signal peptide" evidence="1">
    <location>
        <begin position="1"/>
        <end position="27"/>
    </location>
</feature>
<dbReference type="OrthoDB" id="8162959at2"/>
<accession>A0A370L523</accession>
<evidence type="ECO:0000313" key="3">
    <source>
        <dbReference type="Proteomes" id="UP000255207"/>
    </source>
</evidence>
<feature type="chain" id="PRO_5030068383" description="HdeA/HdeB family protein" evidence="1">
    <location>
        <begin position="28"/>
        <end position="105"/>
    </location>
</feature>
<evidence type="ECO:0000313" key="2">
    <source>
        <dbReference type="EMBL" id="RDJ24121.1"/>
    </source>
</evidence>
<evidence type="ECO:0008006" key="4">
    <source>
        <dbReference type="Google" id="ProtNLM"/>
    </source>
</evidence>
<comment type="caution">
    <text evidence="2">The sequence shown here is derived from an EMBL/GenBank/DDBJ whole genome shotgun (WGS) entry which is preliminary data.</text>
</comment>
<reference evidence="3" key="1">
    <citation type="submission" date="2018-07" db="EMBL/GenBank/DDBJ databases">
        <authorList>
            <person name="Safronova V.I."/>
            <person name="Chirak E.R."/>
            <person name="Sazanova A.L."/>
        </authorList>
    </citation>
    <scope>NUCLEOTIDE SEQUENCE [LARGE SCALE GENOMIC DNA]</scope>
    <source>
        <strain evidence="3">RCAM04685</strain>
    </source>
</reference>
<gene>
    <name evidence="2" type="ORF">DWE98_14505</name>
</gene>
<proteinExistence type="predicted"/>
<dbReference type="AlphaFoldDB" id="A0A370L523"/>
<dbReference type="InterPro" id="IPR010486">
    <property type="entry name" value="HNS-dep_expression_A/B"/>
</dbReference>
<keyword evidence="1" id="KW-0732">Signal</keyword>
<sequence length="105" mass="10721">MPRYPRNLAVLAALAAPLLGAGSAARAQSIDLTRATCADFSGMNGNDQAQLSLWLAGYFAGGGQKPLLDLDKIIAAPAALQALCGKSPQLSLLSAETRAVFAPAP</sequence>
<keyword evidence="3" id="KW-1185">Reference proteome</keyword>
<dbReference type="EMBL" id="QQTP01000007">
    <property type="protein sequence ID" value="RDJ24121.1"/>
    <property type="molecule type" value="Genomic_DNA"/>
</dbReference>
<dbReference type="RefSeq" id="WP_114829983.1">
    <property type="nucleotide sequence ID" value="NZ_QQTO01000007.1"/>
</dbReference>
<organism evidence="2 3">
    <name type="scientific">Bosea caraganae</name>
    <dbReference type="NCBI Taxonomy" id="2763117"/>
    <lineage>
        <taxon>Bacteria</taxon>
        <taxon>Pseudomonadati</taxon>
        <taxon>Pseudomonadota</taxon>
        <taxon>Alphaproteobacteria</taxon>
        <taxon>Hyphomicrobiales</taxon>
        <taxon>Boseaceae</taxon>
        <taxon>Bosea</taxon>
    </lineage>
</organism>
<name>A0A370L523_9HYPH</name>